<evidence type="ECO:0000313" key="8">
    <source>
        <dbReference type="Proteomes" id="UP000823388"/>
    </source>
</evidence>
<dbReference type="GO" id="GO:0005634">
    <property type="term" value="C:nucleus"/>
    <property type="evidence" value="ECO:0007669"/>
    <property type="project" value="UniProtKB-SubCell"/>
</dbReference>
<sequence length="195" mass="19877">MAAAHGAGGSGGGDPAGGTGGGGDRAGGGTGGGRDRAGGAGGYGDRAGGVGEDCAVGDCGAGYGQEEVEPPRDARSGRRGHRTLAGDAAGHEPRGTRSPAPSCSRPPPPKQMLLSPDILYPVVTSTPVLQSLRRTITDDCSKKYQEEKQVLLDVLKNVKGRVSLTMDMWTSNQTLGYMCINATSLMMIGRCTSEL</sequence>
<feature type="region of interest" description="Disordered" evidence="6">
    <location>
        <begin position="1"/>
        <end position="109"/>
    </location>
</feature>
<proteinExistence type="predicted"/>
<keyword evidence="2" id="KW-0479">Metal-binding</keyword>
<dbReference type="PANTHER" id="PTHR46481">
    <property type="entry name" value="ZINC FINGER BED DOMAIN-CONTAINING PROTEIN 4"/>
    <property type="match status" value="1"/>
</dbReference>
<reference evidence="7" key="1">
    <citation type="submission" date="2020-05" db="EMBL/GenBank/DDBJ databases">
        <title>WGS assembly of Panicum virgatum.</title>
        <authorList>
            <person name="Lovell J.T."/>
            <person name="Jenkins J."/>
            <person name="Shu S."/>
            <person name="Juenger T.E."/>
            <person name="Schmutz J."/>
        </authorList>
    </citation>
    <scope>NUCLEOTIDE SEQUENCE</scope>
    <source>
        <strain evidence="7">AP13</strain>
    </source>
</reference>
<feature type="compositionally biased region" description="Gly residues" evidence="6">
    <location>
        <begin position="1"/>
        <end position="51"/>
    </location>
</feature>
<evidence type="ECO:0000256" key="4">
    <source>
        <dbReference type="ARBA" id="ARBA00022833"/>
    </source>
</evidence>
<keyword evidence="8" id="KW-1185">Reference proteome</keyword>
<accession>A0A8T0PXZ2</accession>
<evidence type="ECO:0000256" key="3">
    <source>
        <dbReference type="ARBA" id="ARBA00022771"/>
    </source>
</evidence>
<dbReference type="GO" id="GO:0008270">
    <property type="term" value="F:zinc ion binding"/>
    <property type="evidence" value="ECO:0007669"/>
    <property type="project" value="UniProtKB-KW"/>
</dbReference>
<evidence type="ECO:0000256" key="1">
    <source>
        <dbReference type="ARBA" id="ARBA00004123"/>
    </source>
</evidence>
<dbReference type="PANTHER" id="PTHR46481:SF10">
    <property type="entry name" value="ZINC FINGER BED DOMAIN-CONTAINING PROTEIN 39"/>
    <property type="match status" value="1"/>
</dbReference>
<comment type="caution">
    <text evidence="7">The sequence shown here is derived from an EMBL/GenBank/DDBJ whole genome shotgun (WGS) entry which is preliminary data.</text>
</comment>
<evidence type="ECO:0000256" key="5">
    <source>
        <dbReference type="ARBA" id="ARBA00023242"/>
    </source>
</evidence>
<evidence type="ECO:0000313" key="7">
    <source>
        <dbReference type="EMBL" id="KAG2565985.1"/>
    </source>
</evidence>
<dbReference type="Proteomes" id="UP000823388">
    <property type="component" value="Chromosome 7N"/>
</dbReference>
<evidence type="ECO:0000256" key="6">
    <source>
        <dbReference type="SAM" id="MobiDB-lite"/>
    </source>
</evidence>
<gene>
    <name evidence="7" type="ORF">PVAP13_7NG128834</name>
</gene>
<name>A0A8T0PXZ2_PANVG</name>
<keyword evidence="5" id="KW-0539">Nucleus</keyword>
<comment type="subcellular location">
    <subcellularLocation>
        <location evidence="1">Nucleus</location>
    </subcellularLocation>
</comment>
<evidence type="ECO:0000256" key="2">
    <source>
        <dbReference type="ARBA" id="ARBA00022723"/>
    </source>
</evidence>
<keyword evidence="3" id="KW-0863">Zinc-finger</keyword>
<dbReference type="AlphaFoldDB" id="A0A8T0PXZ2"/>
<keyword evidence="4" id="KW-0862">Zinc</keyword>
<protein>
    <submittedName>
        <fullName evidence="7">Uncharacterized protein</fullName>
    </submittedName>
</protein>
<organism evidence="7 8">
    <name type="scientific">Panicum virgatum</name>
    <name type="common">Blackwell switchgrass</name>
    <dbReference type="NCBI Taxonomy" id="38727"/>
    <lineage>
        <taxon>Eukaryota</taxon>
        <taxon>Viridiplantae</taxon>
        <taxon>Streptophyta</taxon>
        <taxon>Embryophyta</taxon>
        <taxon>Tracheophyta</taxon>
        <taxon>Spermatophyta</taxon>
        <taxon>Magnoliopsida</taxon>
        <taxon>Liliopsida</taxon>
        <taxon>Poales</taxon>
        <taxon>Poaceae</taxon>
        <taxon>PACMAD clade</taxon>
        <taxon>Panicoideae</taxon>
        <taxon>Panicodae</taxon>
        <taxon>Paniceae</taxon>
        <taxon>Panicinae</taxon>
        <taxon>Panicum</taxon>
        <taxon>Panicum sect. Hiantes</taxon>
    </lineage>
</organism>
<dbReference type="InterPro" id="IPR052035">
    <property type="entry name" value="ZnF_BED_domain_contain"/>
</dbReference>
<dbReference type="EMBL" id="CM029050">
    <property type="protein sequence ID" value="KAG2565985.1"/>
    <property type="molecule type" value="Genomic_DNA"/>
</dbReference>